<keyword evidence="5" id="KW-0520">NAD</keyword>
<evidence type="ECO:0000256" key="2">
    <source>
        <dbReference type="ARBA" id="ARBA00011982"/>
    </source>
</evidence>
<dbReference type="Pfam" id="PF07647">
    <property type="entry name" value="SAM_2"/>
    <property type="match status" value="1"/>
</dbReference>
<feature type="repeat" description="ARM" evidence="7">
    <location>
        <begin position="307"/>
        <end position="352"/>
    </location>
</feature>
<dbReference type="Proteomes" id="UP000612055">
    <property type="component" value="Unassembled WGS sequence"/>
</dbReference>
<dbReference type="EC" id="3.2.2.6" evidence="2"/>
<evidence type="ECO:0000256" key="7">
    <source>
        <dbReference type="PROSITE-ProRule" id="PRU00259"/>
    </source>
</evidence>
<keyword evidence="3" id="KW-0399">Innate immunity</keyword>
<dbReference type="InterPro" id="IPR035897">
    <property type="entry name" value="Toll_tir_struct_dom_sf"/>
</dbReference>
<proteinExistence type="inferred from homology"/>
<organism evidence="9 10">
    <name type="scientific">Edaphochlamys debaryana</name>
    <dbReference type="NCBI Taxonomy" id="47281"/>
    <lineage>
        <taxon>Eukaryota</taxon>
        <taxon>Viridiplantae</taxon>
        <taxon>Chlorophyta</taxon>
        <taxon>core chlorophytes</taxon>
        <taxon>Chlorophyceae</taxon>
        <taxon>CS clade</taxon>
        <taxon>Chlamydomonadales</taxon>
        <taxon>Chlamydomonadales incertae sedis</taxon>
        <taxon>Edaphochlamys</taxon>
    </lineage>
</organism>
<evidence type="ECO:0000256" key="4">
    <source>
        <dbReference type="ARBA" id="ARBA00022859"/>
    </source>
</evidence>
<dbReference type="SMART" id="SM00454">
    <property type="entry name" value="SAM"/>
    <property type="match status" value="1"/>
</dbReference>
<dbReference type="GO" id="GO:0061809">
    <property type="term" value="F:NAD+ nucleosidase activity, cyclic ADP-ribose generating"/>
    <property type="evidence" value="ECO:0007669"/>
    <property type="project" value="UniProtKB-EC"/>
</dbReference>
<comment type="caution">
    <text evidence="9">The sequence shown here is derived from an EMBL/GenBank/DDBJ whole genome shotgun (WGS) entry which is preliminary data.</text>
</comment>
<dbReference type="SMART" id="SM00185">
    <property type="entry name" value="ARM"/>
    <property type="match status" value="5"/>
</dbReference>
<evidence type="ECO:0000256" key="3">
    <source>
        <dbReference type="ARBA" id="ARBA00022588"/>
    </source>
</evidence>
<dbReference type="AlphaFoldDB" id="A0A835Y143"/>
<dbReference type="InterPro" id="IPR013761">
    <property type="entry name" value="SAM/pointed_sf"/>
</dbReference>
<dbReference type="InterPro" id="IPR000157">
    <property type="entry name" value="TIR_dom"/>
</dbReference>
<evidence type="ECO:0000256" key="6">
    <source>
        <dbReference type="ARBA" id="ARBA00047304"/>
    </source>
</evidence>
<dbReference type="GO" id="GO:0045087">
    <property type="term" value="P:innate immune response"/>
    <property type="evidence" value="ECO:0007669"/>
    <property type="project" value="UniProtKB-KW"/>
</dbReference>
<gene>
    <name evidence="9" type="ORF">HYH03_007910</name>
</gene>
<evidence type="ECO:0000259" key="8">
    <source>
        <dbReference type="PROSITE" id="PS50105"/>
    </source>
</evidence>
<reference evidence="9" key="1">
    <citation type="journal article" date="2020" name="bioRxiv">
        <title>Comparative genomics of Chlamydomonas.</title>
        <authorList>
            <person name="Craig R.J."/>
            <person name="Hasan A.R."/>
            <person name="Ness R.W."/>
            <person name="Keightley P.D."/>
        </authorList>
    </citation>
    <scope>NUCLEOTIDE SEQUENCE</scope>
    <source>
        <strain evidence="9">CCAP 11/70</strain>
    </source>
</reference>
<dbReference type="Gene3D" id="3.40.50.10140">
    <property type="entry name" value="Toll/interleukin-1 receptor homology (TIR) domain"/>
    <property type="match status" value="1"/>
</dbReference>
<protein>
    <recommendedName>
        <fullName evidence="2">ADP-ribosyl cyclase/cyclic ADP-ribose hydrolase</fullName>
        <ecNumber evidence="2">3.2.2.6</ecNumber>
    </recommendedName>
</protein>
<dbReference type="EMBL" id="JAEHOE010000034">
    <property type="protein sequence ID" value="KAG2493983.1"/>
    <property type="molecule type" value="Genomic_DNA"/>
</dbReference>
<keyword evidence="4" id="KW-0391">Immunity</keyword>
<dbReference type="SUPFAM" id="SSF48371">
    <property type="entry name" value="ARM repeat"/>
    <property type="match status" value="1"/>
</dbReference>
<feature type="domain" description="SAM" evidence="8">
    <location>
        <begin position="567"/>
        <end position="639"/>
    </location>
</feature>
<dbReference type="PANTHER" id="PTHR46270">
    <property type="entry name" value="ARMADILLO-TYPE FOLD-RELATED"/>
    <property type="match status" value="1"/>
</dbReference>
<dbReference type="Pfam" id="PF13676">
    <property type="entry name" value="TIR_2"/>
    <property type="match status" value="1"/>
</dbReference>
<dbReference type="InterPro" id="IPR016024">
    <property type="entry name" value="ARM-type_fold"/>
</dbReference>
<dbReference type="PROSITE" id="PS50105">
    <property type="entry name" value="SAM_DOMAIN"/>
    <property type="match status" value="1"/>
</dbReference>
<dbReference type="InterPro" id="IPR011989">
    <property type="entry name" value="ARM-like"/>
</dbReference>
<sequence length="639" mass="69362">MGERPALSHRLKAVATEVSSATNVEAQLATLQRFLPGPGAQEQEDYLTGALAATNAVRACVAEVVNTKAPGTKTLQTNIVNGGALEPLVALARRGYPEAFEALQILCFRNTHVCQQLVEKGVVDLIANTLHDSAVDLQAAQCFLLTALAAFADSTHSPMMRSGLVPKLVMLCRTDVSGVAVETGTRTATLQTRAAAVLRNLAHNQRNHATLIQAGAVEPLVDIMRGSSDPASRINAAVAVACLVGHEEGNPRLQLDEELVGEMLDVLDAACQGAMQHGIFWTVWKLCQGLASLSVNDKNKEMITAKGGVEILAEVVMGRHHNQETAHRFALSALWNLAFNERSKQVIVDTPGLVNSIRNILASSESPKTREVAKGALWTLGLEQDVKSLQEGGGRLVAVDEMEASTQHVMLSYEWGCQQSVMLIKSELQKAGYQTWMDIDKMSGSTLEAMAKAVEDSAAVLVCVSKRYKESQACRTEAEYAFQQRKKIVPVLMEADYKPTGWLGALMGTRLYFNMSDPRQISGKMGGLIKELGDAGRTTAQQPKDAGAAARAASVAIATASDRADSWNVYEVEEWLKRVRCAEYVGVFREHNMDGVALAGLYRMGADMRFLNEVLKTEFGINVMGHRLRLVEELNKLFG</sequence>
<evidence type="ECO:0000313" key="9">
    <source>
        <dbReference type="EMBL" id="KAG2493983.1"/>
    </source>
</evidence>
<comment type="similarity">
    <text evidence="1">Belongs to the SARM1 family.</text>
</comment>
<evidence type="ECO:0000256" key="5">
    <source>
        <dbReference type="ARBA" id="ARBA00023027"/>
    </source>
</evidence>
<feature type="repeat" description="ARM" evidence="7">
    <location>
        <begin position="163"/>
        <end position="216"/>
    </location>
</feature>
<keyword evidence="10" id="KW-1185">Reference proteome</keyword>
<dbReference type="SUPFAM" id="SSF47769">
    <property type="entry name" value="SAM/Pointed domain"/>
    <property type="match status" value="1"/>
</dbReference>
<comment type="catalytic activity">
    <reaction evidence="6">
        <text>NAD(+) + H2O = ADP-D-ribose + nicotinamide + H(+)</text>
        <dbReference type="Rhea" id="RHEA:16301"/>
        <dbReference type="ChEBI" id="CHEBI:15377"/>
        <dbReference type="ChEBI" id="CHEBI:15378"/>
        <dbReference type="ChEBI" id="CHEBI:17154"/>
        <dbReference type="ChEBI" id="CHEBI:57540"/>
        <dbReference type="ChEBI" id="CHEBI:57967"/>
        <dbReference type="EC" id="3.2.2.6"/>
    </reaction>
    <physiologicalReaction direction="left-to-right" evidence="6">
        <dbReference type="Rhea" id="RHEA:16302"/>
    </physiologicalReaction>
</comment>
<dbReference type="SMART" id="SM00255">
    <property type="entry name" value="TIR"/>
    <property type="match status" value="1"/>
</dbReference>
<evidence type="ECO:0000256" key="1">
    <source>
        <dbReference type="ARBA" id="ARBA00008291"/>
    </source>
</evidence>
<dbReference type="SUPFAM" id="SSF52200">
    <property type="entry name" value="Toll/Interleukin receptor TIR domain"/>
    <property type="match status" value="1"/>
</dbReference>
<dbReference type="InterPro" id="IPR001660">
    <property type="entry name" value="SAM"/>
</dbReference>
<dbReference type="InterPro" id="IPR000225">
    <property type="entry name" value="Armadillo"/>
</dbReference>
<evidence type="ECO:0000313" key="10">
    <source>
        <dbReference type="Proteomes" id="UP000612055"/>
    </source>
</evidence>
<accession>A0A835Y143</accession>
<dbReference type="Gene3D" id="1.25.10.10">
    <property type="entry name" value="Leucine-rich Repeat Variant"/>
    <property type="match status" value="2"/>
</dbReference>
<name>A0A835Y143_9CHLO</name>
<dbReference type="PANTHER" id="PTHR46270:SF2">
    <property type="entry name" value="TIR DOMAIN-CONTAINING PROTEIN"/>
    <property type="match status" value="1"/>
</dbReference>
<dbReference type="GO" id="GO:0007165">
    <property type="term" value="P:signal transduction"/>
    <property type="evidence" value="ECO:0007669"/>
    <property type="project" value="InterPro"/>
</dbReference>
<dbReference type="PROSITE" id="PS50176">
    <property type="entry name" value="ARM_REPEAT"/>
    <property type="match status" value="2"/>
</dbReference>
<dbReference type="OrthoDB" id="524487at2759"/>
<dbReference type="Gene3D" id="1.10.150.50">
    <property type="entry name" value="Transcription Factor, Ets-1"/>
    <property type="match status" value="1"/>
</dbReference>